<dbReference type="GO" id="GO:0005576">
    <property type="term" value="C:extracellular region"/>
    <property type="evidence" value="ECO:0007669"/>
    <property type="project" value="InterPro"/>
</dbReference>
<dbReference type="AlphaFoldDB" id="A0A7I8VT96"/>
<dbReference type="Pfam" id="PF03372">
    <property type="entry name" value="Exo_endo_phos"/>
    <property type="match status" value="1"/>
</dbReference>
<sequence>MARVLIYFLISYLLNVVDSNCSEGCLPNFSCNPYDNKCYENPTPSTRPSVWLGEAPDKCDRTEKHCELFGLNYDSSHPKGDGEFCRNGTKVRCLVQENIDLETTPSNEFRYVTYNIFERDFAITYDGQRERSCRIIYWMIRNHPNIDAFSFQETFMGGCFSDDNLTLRDMLTYYGFEYYTQTIESDSQPSNGGIFIASRWPIAFNSSYVYTNYKPDSWDSFAAKGIVYAKVIKTVNQKAEIYHLGGTHLQSGKPKTYQSQQCKEIAEFFGNLSIPETEAVLIGGDFNLNQLLSNDTEETENLIKCMEYLNANIPVNTGPLNATTDPTTNDLLQILKPNKTKKNWIDYVLPSISFKKPIESSQTVLQPKASEKFPICLCERCIPLDDYIYPDDPECGRVVKISHLADHYPVLGKFVFQ</sequence>
<comment type="caution">
    <text evidence="8">The sequence shown here is derived from an EMBL/GenBank/DDBJ whole genome shotgun (WGS) entry which is preliminary data.</text>
</comment>
<dbReference type="SUPFAM" id="SSF56219">
    <property type="entry name" value="DNase I-like"/>
    <property type="match status" value="1"/>
</dbReference>
<dbReference type="InterPro" id="IPR036691">
    <property type="entry name" value="Endo/exonu/phosph_ase_sf"/>
</dbReference>
<evidence type="ECO:0000313" key="9">
    <source>
        <dbReference type="Proteomes" id="UP000549394"/>
    </source>
</evidence>
<proteinExistence type="inferred from homology"/>
<gene>
    <name evidence="8" type="ORF">DGYR_LOCUS7746</name>
</gene>
<keyword evidence="3 6" id="KW-0732">Signal</keyword>
<reference evidence="8 9" key="1">
    <citation type="submission" date="2020-08" db="EMBL/GenBank/DDBJ databases">
        <authorList>
            <person name="Hejnol A."/>
        </authorList>
    </citation>
    <scope>NUCLEOTIDE SEQUENCE [LARGE SCALE GENOMIC DNA]</scope>
</reference>
<feature type="chain" id="PRO_5029541644" description="sphingomyelin phosphodiesterase" evidence="6">
    <location>
        <begin position="20"/>
        <end position="417"/>
    </location>
</feature>
<comment type="catalytic activity">
    <reaction evidence="5">
        <text>N-(hexadecanoyl)-sphing-4-enine-1-phosphocholine + H2O = N-hexadecanoylsphing-4-enine + phosphocholine + H(+)</text>
        <dbReference type="Rhea" id="RHEA:45644"/>
        <dbReference type="ChEBI" id="CHEBI:15377"/>
        <dbReference type="ChEBI" id="CHEBI:15378"/>
        <dbReference type="ChEBI" id="CHEBI:72959"/>
        <dbReference type="ChEBI" id="CHEBI:78646"/>
        <dbReference type="ChEBI" id="CHEBI:295975"/>
    </reaction>
    <physiologicalReaction direction="left-to-right" evidence="5">
        <dbReference type="Rhea" id="RHEA:45645"/>
    </physiologicalReaction>
</comment>
<evidence type="ECO:0000256" key="1">
    <source>
        <dbReference type="ARBA" id="ARBA00006335"/>
    </source>
</evidence>
<dbReference type="InterPro" id="IPR038772">
    <property type="entry name" value="Sph/SMPD2-like"/>
</dbReference>
<feature type="domain" description="Endonuclease/exonuclease/phosphatase" evidence="7">
    <location>
        <begin position="114"/>
        <end position="351"/>
    </location>
</feature>
<evidence type="ECO:0000256" key="3">
    <source>
        <dbReference type="ARBA" id="ARBA00022729"/>
    </source>
</evidence>
<dbReference type="PANTHER" id="PTHR16320">
    <property type="entry name" value="SPHINGOMYELINASE FAMILY MEMBER"/>
    <property type="match status" value="1"/>
</dbReference>
<evidence type="ECO:0000259" key="7">
    <source>
        <dbReference type="Pfam" id="PF03372"/>
    </source>
</evidence>
<evidence type="ECO:0000256" key="4">
    <source>
        <dbReference type="ARBA" id="ARBA00022801"/>
    </source>
</evidence>
<keyword evidence="9" id="KW-1185">Reference proteome</keyword>
<feature type="signal peptide" evidence="6">
    <location>
        <begin position="1"/>
        <end position="19"/>
    </location>
</feature>
<dbReference type="PANTHER" id="PTHR16320:SF23">
    <property type="entry name" value="SPHINGOMYELINASE C 1"/>
    <property type="match status" value="1"/>
</dbReference>
<dbReference type="GO" id="GO:0004767">
    <property type="term" value="F:sphingomyelin phosphodiesterase activity"/>
    <property type="evidence" value="ECO:0007669"/>
    <property type="project" value="UniProtKB-EC"/>
</dbReference>
<dbReference type="InterPro" id="IPR017766">
    <property type="entry name" value="Sphingomyelinase/PLipase_C"/>
</dbReference>
<evidence type="ECO:0000313" key="8">
    <source>
        <dbReference type="EMBL" id="CAD5119515.1"/>
    </source>
</evidence>
<evidence type="ECO:0000256" key="5">
    <source>
        <dbReference type="ARBA" id="ARBA00049371"/>
    </source>
</evidence>
<evidence type="ECO:0000256" key="6">
    <source>
        <dbReference type="SAM" id="SignalP"/>
    </source>
</evidence>
<name>A0A7I8VT96_9ANNE</name>
<dbReference type="OrthoDB" id="10010057at2759"/>
<dbReference type="Proteomes" id="UP000549394">
    <property type="component" value="Unassembled WGS sequence"/>
</dbReference>
<keyword evidence="4" id="KW-0378">Hydrolase</keyword>
<dbReference type="CDD" id="cd09078">
    <property type="entry name" value="nSMase"/>
    <property type="match status" value="1"/>
</dbReference>
<accession>A0A7I8VT96</accession>
<dbReference type="EMBL" id="CAJFCJ010000010">
    <property type="protein sequence ID" value="CAD5119515.1"/>
    <property type="molecule type" value="Genomic_DNA"/>
</dbReference>
<comment type="similarity">
    <text evidence="1">Belongs to the neutral sphingomyelinase family.</text>
</comment>
<dbReference type="Gene3D" id="3.60.10.10">
    <property type="entry name" value="Endonuclease/exonuclease/phosphatase"/>
    <property type="match status" value="1"/>
</dbReference>
<dbReference type="EC" id="3.1.4.12" evidence="2"/>
<dbReference type="InterPro" id="IPR005135">
    <property type="entry name" value="Endo/exonuclease/phosphatase"/>
</dbReference>
<organism evidence="8 9">
    <name type="scientific">Dimorphilus gyrociliatus</name>
    <dbReference type="NCBI Taxonomy" id="2664684"/>
    <lineage>
        <taxon>Eukaryota</taxon>
        <taxon>Metazoa</taxon>
        <taxon>Spiralia</taxon>
        <taxon>Lophotrochozoa</taxon>
        <taxon>Annelida</taxon>
        <taxon>Polychaeta</taxon>
        <taxon>Polychaeta incertae sedis</taxon>
        <taxon>Dinophilidae</taxon>
        <taxon>Dimorphilus</taxon>
    </lineage>
</organism>
<protein>
    <recommendedName>
        <fullName evidence="2">sphingomyelin phosphodiesterase</fullName>
        <ecNumber evidence="2">3.1.4.12</ecNumber>
    </recommendedName>
</protein>
<evidence type="ECO:0000256" key="2">
    <source>
        <dbReference type="ARBA" id="ARBA00012369"/>
    </source>
</evidence>